<accession>A0A3S0JGG9</accession>
<dbReference type="AlphaFoldDB" id="A0A3S0JGG9"/>
<organism evidence="2 3">
    <name type="scientific">Azospirillum griseum</name>
    <dbReference type="NCBI Taxonomy" id="2496639"/>
    <lineage>
        <taxon>Bacteria</taxon>
        <taxon>Pseudomonadati</taxon>
        <taxon>Pseudomonadota</taxon>
        <taxon>Alphaproteobacteria</taxon>
        <taxon>Rhodospirillales</taxon>
        <taxon>Azospirillaceae</taxon>
        <taxon>Azospirillum</taxon>
    </lineage>
</organism>
<dbReference type="Pfam" id="PF10090">
    <property type="entry name" value="HPTransfase"/>
    <property type="match status" value="1"/>
</dbReference>
<gene>
    <name evidence="2" type="ORF">EJ903_17775</name>
</gene>
<reference evidence="2 3" key="1">
    <citation type="submission" date="2018-12" db="EMBL/GenBank/DDBJ databases">
        <authorList>
            <person name="Yang Y."/>
        </authorList>
    </citation>
    <scope>NUCLEOTIDE SEQUENCE [LARGE SCALE GENOMIC DNA]</scope>
    <source>
        <strain evidence="2 3">L-25-5w-1</strain>
    </source>
</reference>
<dbReference type="InterPro" id="IPR036890">
    <property type="entry name" value="HATPase_C_sf"/>
</dbReference>
<protein>
    <recommendedName>
        <fullName evidence="1">Histidine phosphotransferase ChpT C-terminal domain-containing protein</fullName>
    </recommendedName>
</protein>
<keyword evidence="3" id="KW-1185">Reference proteome</keyword>
<dbReference type="Proteomes" id="UP000277007">
    <property type="component" value="Unassembled WGS sequence"/>
</dbReference>
<evidence type="ECO:0000259" key="1">
    <source>
        <dbReference type="Pfam" id="PF10090"/>
    </source>
</evidence>
<dbReference type="EMBL" id="RXMA01000018">
    <property type="protein sequence ID" value="RTR17651.1"/>
    <property type="molecule type" value="Genomic_DNA"/>
</dbReference>
<evidence type="ECO:0000313" key="2">
    <source>
        <dbReference type="EMBL" id="RTR17651.1"/>
    </source>
</evidence>
<evidence type="ECO:0000313" key="3">
    <source>
        <dbReference type="Proteomes" id="UP000277007"/>
    </source>
</evidence>
<feature type="domain" description="Histidine phosphotransferase ChpT C-terminal" evidence="1">
    <location>
        <begin position="134"/>
        <end position="255"/>
    </location>
</feature>
<dbReference type="Gene3D" id="3.30.565.10">
    <property type="entry name" value="Histidine kinase-like ATPase, C-terminal domain"/>
    <property type="match status" value="1"/>
</dbReference>
<dbReference type="InterPro" id="IPR018762">
    <property type="entry name" value="ChpT_C"/>
</dbReference>
<comment type="caution">
    <text evidence="2">The sequence shown here is derived from an EMBL/GenBank/DDBJ whole genome shotgun (WGS) entry which is preliminary data.</text>
</comment>
<dbReference type="OrthoDB" id="9803702at2"/>
<sequence>MEKVDDIEYIGKGATHFSAAGRCPLTDVHSVDTLPVAATPAVTDLRVLELLASKLCHDLVSPVGAIRNGLELIEEMREDAEGVGDDGENASCGPPDFLTEAVALIDHSAVQADRRLRVFRLAYGAAGRELRGFSDARLAAMGWLDGGRTALDWPDHSLPPTLAERRGVVKSVLNMILLADEAMPYGGRISVNGDGGATGGRVVVVASGRPGALTPDSDAALRGASANALTPRTVHAYLTGRFAEDAGLRVSATPSGPDRLIIAAVW</sequence>
<proteinExistence type="predicted"/>
<name>A0A3S0JGG9_9PROT</name>
<dbReference type="Gene3D" id="1.10.287.130">
    <property type="match status" value="1"/>
</dbReference>